<dbReference type="Gramene" id="EFJ07181">
    <property type="protein sequence ID" value="EFJ07181"/>
    <property type="gene ID" value="SELMODRAFT_430025"/>
</dbReference>
<dbReference type="GO" id="GO:0003723">
    <property type="term" value="F:RNA binding"/>
    <property type="evidence" value="ECO:0007669"/>
    <property type="project" value="InterPro"/>
</dbReference>
<dbReference type="PANTHER" id="PTHR47926">
    <property type="entry name" value="PENTATRICOPEPTIDE REPEAT-CONTAINING PROTEIN"/>
    <property type="match status" value="1"/>
</dbReference>
<accession>D8T831</accession>
<evidence type="ECO:0008006" key="5">
    <source>
        <dbReference type="Google" id="ProtNLM"/>
    </source>
</evidence>
<dbReference type="InterPro" id="IPR011990">
    <property type="entry name" value="TPR-like_helical_dom_sf"/>
</dbReference>
<dbReference type="InParanoid" id="D8T831"/>
<organism evidence="4">
    <name type="scientific">Selaginella moellendorffii</name>
    <name type="common">Spikemoss</name>
    <dbReference type="NCBI Taxonomy" id="88036"/>
    <lineage>
        <taxon>Eukaryota</taxon>
        <taxon>Viridiplantae</taxon>
        <taxon>Streptophyta</taxon>
        <taxon>Embryophyta</taxon>
        <taxon>Tracheophyta</taxon>
        <taxon>Lycopodiopsida</taxon>
        <taxon>Selaginellales</taxon>
        <taxon>Selaginellaceae</taxon>
        <taxon>Selaginella</taxon>
    </lineage>
</organism>
<evidence type="ECO:0000313" key="4">
    <source>
        <dbReference type="Proteomes" id="UP000001514"/>
    </source>
</evidence>
<dbReference type="InterPro" id="IPR002885">
    <property type="entry name" value="PPR_rpt"/>
</dbReference>
<reference evidence="3 4" key="1">
    <citation type="journal article" date="2011" name="Science">
        <title>The Selaginella genome identifies genetic changes associated with the evolution of vascular plants.</title>
        <authorList>
            <person name="Banks J.A."/>
            <person name="Nishiyama T."/>
            <person name="Hasebe M."/>
            <person name="Bowman J.L."/>
            <person name="Gribskov M."/>
            <person name="dePamphilis C."/>
            <person name="Albert V.A."/>
            <person name="Aono N."/>
            <person name="Aoyama T."/>
            <person name="Ambrose B.A."/>
            <person name="Ashton N.W."/>
            <person name="Axtell M.J."/>
            <person name="Barker E."/>
            <person name="Barker M.S."/>
            <person name="Bennetzen J.L."/>
            <person name="Bonawitz N.D."/>
            <person name="Chapple C."/>
            <person name="Cheng C."/>
            <person name="Correa L.G."/>
            <person name="Dacre M."/>
            <person name="DeBarry J."/>
            <person name="Dreyer I."/>
            <person name="Elias M."/>
            <person name="Engstrom E.M."/>
            <person name="Estelle M."/>
            <person name="Feng L."/>
            <person name="Finet C."/>
            <person name="Floyd S.K."/>
            <person name="Frommer W.B."/>
            <person name="Fujita T."/>
            <person name="Gramzow L."/>
            <person name="Gutensohn M."/>
            <person name="Harholt J."/>
            <person name="Hattori M."/>
            <person name="Heyl A."/>
            <person name="Hirai T."/>
            <person name="Hiwatashi Y."/>
            <person name="Ishikawa M."/>
            <person name="Iwata M."/>
            <person name="Karol K.G."/>
            <person name="Koehler B."/>
            <person name="Kolukisaoglu U."/>
            <person name="Kubo M."/>
            <person name="Kurata T."/>
            <person name="Lalonde S."/>
            <person name="Li K."/>
            <person name="Li Y."/>
            <person name="Litt A."/>
            <person name="Lyons E."/>
            <person name="Manning G."/>
            <person name="Maruyama T."/>
            <person name="Michael T.P."/>
            <person name="Mikami K."/>
            <person name="Miyazaki S."/>
            <person name="Morinaga S."/>
            <person name="Murata T."/>
            <person name="Mueller-Roeber B."/>
            <person name="Nelson D.R."/>
            <person name="Obara M."/>
            <person name="Oguri Y."/>
            <person name="Olmstead R.G."/>
            <person name="Onodera N."/>
            <person name="Petersen B.L."/>
            <person name="Pils B."/>
            <person name="Prigge M."/>
            <person name="Rensing S.A."/>
            <person name="Riano-Pachon D.M."/>
            <person name="Roberts A.W."/>
            <person name="Sato Y."/>
            <person name="Scheller H.V."/>
            <person name="Schulz B."/>
            <person name="Schulz C."/>
            <person name="Shakirov E.V."/>
            <person name="Shibagaki N."/>
            <person name="Shinohara N."/>
            <person name="Shippen D.E."/>
            <person name="Soerensen I."/>
            <person name="Sotooka R."/>
            <person name="Sugimoto N."/>
            <person name="Sugita M."/>
            <person name="Sumikawa N."/>
            <person name="Tanurdzic M."/>
            <person name="Theissen G."/>
            <person name="Ulvskov P."/>
            <person name="Wakazuki S."/>
            <person name="Weng J.K."/>
            <person name="Willats W.W."/>
            <person name="Wipf D."/>
            <person name="Wolf P.G."/>
            <person name="Yang L."/>
            <person name="Zimmer A.D."/>
            <person name="Zhu Q."/>
            <person name="Mitros T."/>
            <person name="Hellsten U."/>
            <person name="Loque D."/>
            <person name="Otillar R."/>
            <person name="Salamov A."/>
            <person name="Schmutz J."/>
            <person name="Shapiro H."/>
            <person name="Lindquist E."/>
            <person name="Lucas S."/>
            <person name="Rokhsar D."/>
            <person name="Grigoriev I.V."/>
        </authorList>
    </citation>
    <scope>NUCLEOTIDE SEQUENCE [LARGE SCALE GENOMIC DNA]</scope>
</reference>
<dbReference type="Pfam" id="PF01535">
    <property type="entry name" value="PPR"/>
    <property type="match status" value="4"/>
</dbReference>
<sequence length="308" mass="34506">MGFLPGRFAGEFRENAMLEHLLLHYYCLRICPNHAMRALHFIPEKSTVSWNAVINGNSQVGQQHTAQALFDHSCDRNDLTWTFLIAGHAQNGHMEQAVVMFALMPSINLISCNIMLVSFGSNEDEKHMLQSFYTEDSSAWNTLIGAYSQKEDLVLASFVFRNTPHRNLCSWNAIVQAYALSGLFETANLLFERMLGRSAVAYTDLLLSCCTNGKLIELKQLFDEMPHSKCMLMAYAQDKAKQTFNKAAQHDVVTMVLTFSYHGISGDLGTDAVGLGGPHELTALGRRFRLDEATNLFKNLVDHGSIFI</sequence>
<dbReference type="GO" id="GO:0009451">
    <property type="term" value="P:RNA modification"/>
    <property type="evidence" value="ECO:0007669"/>
    <property type="project" value="InterPro"/>
</dbReference>
<keyword evidence="4" id="KW-1185">Reference proteome</keyword>
<dbReference type="Proteomes" id="UP000001514">
    <property type="component" value="Unassembled WGS sequence"/>
</dbReference>
<dbReference type="PANTHER" id="PTHR47926:SF395">
    <property type="entry name" value="TETRATRICOPEPTIDE-LIKE HELICAL DOMAIN, DYW DOMAIN PROTEIN-RELATED"/>
    <property type="match status" value="1"/>
</dbReference>
<name>D8T831_SELML</name>
<dbReference type="eggNOG" id="KOG4197">
    <property type="taxonomic scope" value="Eukaryota"/>
</dbReference>
<protein>
    <recommendedName>
        <fullName evidence="5">Pentatricopeptide repeat-containing protein</fullName>
    </recommendedName>
</protein>
<proteinExistence type="predicted"/>
<dbReference type="InterPro" id="IPR046960">
    <property type="entry name" value="PPR_At4g14850-like_plant"/>
</dbReference>
<dbReference type="PROSITE" id="PS51375">
    <property type="entry name" value="PPR"/>
    <property type="match status" value="1"/>
</dbReference>
<dbReference type="HOGENOM" id="CLU_904316_0_0_1"/>
<dbReference type="Gene3D" id="1.25.40.10">
    <property type="entry name" value="Tetratricopeptide repeat domain"/>
    <property type="match status" value="2"/>
</dbReference>
<feature type="repeat" description="PPR" evidence="2">
    <location>
        <begin position="167"/>
        <end position="201"/>
    </location>
</feature>
<dbReference type="EMBL" id="GL377688">
    <property type="protein sequence ID" value="EFJ07181.1"/>
    <property type="molecule type" value="Genomic_DNA"/>
</dbReference>
<keyword evidence="1" id="KW-0677">Repeat</keyword>
<dbReference type="KEGG" id="smo:SELMODRAFT_430025"/>
<gene>
    <name evidence="3" type="ORF">SELMODRAFT_430025</name>
</gene>
<dbReference type="AlphaFoldDB" id="D8T831"/>
<evidence type="ECO:0000256" key="2">
    <source>
        <dbReference type="PROSITE-ProRule" id="PRU00708"/>
    </source>
</evidence>
<evidence type="ECO:0000256" key="1">
    <source>
        <dbReference type="ARBA" id="ARBA00022737"/>
    </source>
</evidence>
<evidence type="ECO:0000313" key="3">
    <source>
        <dbReference type="EMBL" id="EFJ07181.1"/>
    </source>
</evidence>